<dbReference type="WBParaSite" id="TCNE_0001344701-mRNA-1">
    <property type="protein sequence ID" value="TCNE_0001344701-mRNA-1"/>
    <property type="gene ID" value="TCNE_0001344701"/>
</dbReference>
<keyword evidence="1" id="KW-0732">Signal</keyword>
<dbReference type="Proteomes" id="UP000050794">
    <property type="component" value="Unassembled WGS sequence"/>
</dbReference>
<accession>A0A183UY77</accession>
<proteinExistence type="predicted"/>
<sequence>MTLIVIIISSAVCVCVAQMHDEHGEQHRHFEHDPRVPLRTIKCLECYETTLTKGSACSRTRYCEGKWCVKGPDSGGVYRGCMQILPFNTQTARCYNITGEDGKVNENCYCNSGDFCNSTTQLNSATTLLISSLLTLFIFRR</sequence>
<reference evidence="4" key="1">
    <citation type="submission" date="2016-06" db="UniProtKB">
        <authorList>
            <consortium name="WormBaseParasite"/>
        </authorList>
    </citation>
    <scope>IDENTIFICATION</scope>
</reference>
<feature type="signal peptide" evidence="1">
    <location>
        <begin position="1"/>
        <end position="17"/>
    </location>
</feature>
<dbReference type="AlphaFoldDB" id="A0A183UY77"/>
<name>A0A183UY77_TOXCA</name>
<evidence type="ECO:0000256" key="1">
    <source>
        <dbReference type="SAM" id="SignalP"/>
    </source>
</evidence>
<evidence type="ECO:0000313" key="2">
    <source>
        <dbReference type="EMBL" id="VDM44768.1"/>
    </source>
</evidence>
<evidence type="ECO:0000313" key="3">
    <source>
        <dbReference type="Proteomes" id="UP000050794"/>
    </source>
</evidence>
<feature type="chain" id="PRO_5044553489" evidence="1">
    <location>
        <begin position="18"/>
        <end position="141"/>
    </location>
</feature>
<keyword evidence="3" id="KW-1185">Reference proteome</keyword>
<protein>
    <submittedName>
        <fullName evidence="4">Activin_recp domain-containing protein</fullName>
    </submittedName>
</protein>
<evidence type="ECO:0000313" key="4">
    <source>
        <dbReference type="WBParaSite" id="TCNE_0001344701-mRNA-1"/>
    </source>
</evidence>
<reference evidence="2 3" key="2">
    <citation type="submission" date="2018-11" db="EMBL/GenBank/DDBJ databases">
        <authorList>
            <consortium name="Pathogen Informatics"/>
        </authorList>
    </citation>
    <scope>NUCLEOTIDE SEQUENCE [LARGE SCALE GENOMIC DNA]</scope>
</reference>
<dbReference type="EMBL" id="UYWY01021726">
    <property type="protein sequence ID" value="VDM44768.1"/>
    <property type="molecule type" value="Genomic_DNA"/>
</dbReference>
<gene>
    <name evidence="2" type="ORF">TCNE_LOCUS13447</name>
</gene>
<organism evidence="3 4">
    <name type="scientific">Toxocara canis</name>
    <name type="common">Canine roundworm</name>
    <dbReference type="NCBI Taxonomy" id="6265"/>
    <lineage>
        <taxon>Eukaryota</taxon>
        <taxon>Metazoa</taxon>
        <taxon>Ecdysozoa</taxon>
        <taxon>Nematoda</taxon>
        <taxon>Chromadorea</taxon>
        <taxon>Rhabditida</taxon>
        <taxon>Spirurina</taxon>
        <taxon>Ascaridomorpha</taxon>
        <taxon>Ascaridoidea</taxon>
        <taxon>Toxocaridae</taxon>
        <taxon>Toxocara</taxon>
    </lineage>
</organism>